<evidence type="ECO:0000259" key="1">
    <source>
        <dbReference type="PROSITE" id="PS50931"/>
    </source>
</evidence>
<name>A0AAU9R3L3_9LACO</name>
<dbReference type="InterPro" id="IPR000847">
    <property type="entry name" value="LysR_HTH_N"/>
</dbReference>
<dbReference type="AlphaFoldDB" id="A0AAU9R3L3"/>
<dbReference type="InterPro" id="IPR036388">
    <property type="entry name" value="WH-like_DNA-bd_sf"/>
</dbReference>
<reference evidence="2" key="1">
    <citation type="submission" date="2022-02" db="EMBL/GenBank/DDBJ databases">
        <authorList>
            <person name="Deutsch MARIE S."/>
        </authorList>
    </citation>
    <scope>NUCLEOTIDE SEQUENCE</scope>
    <source>
        <strain evidence="2">CIRM-BIA865</strain>
    </source>
</reference>
<feature type="domain" description="HTH lysR-type" evidence="1">
    <location>
        <begin position="38"/>
        <end position="77"/>
    </location>
</feature>
<dbReference type="Pfam" id="PF00126">
    <property type="entry name" value="HTH_1"/>
    <property type="match status" value="1"/>
</dbReference>
<evidence type="ECO:0000313" key="3">
    <source>
        <dbReference type="Proteomes" id="UP001295440"/>
    </source>
</evidence>
<gene>
    <name evidence="2" type="ORF">LDD865_1898</name>
</gene>
<dbReference type="Proteomes" id="UP001295440">
    <property type="component" value="Chromosome"/>
</dbReference>
<proteinExistence type="predicted"/>
<protein>
    <recommendedName>
        <fullName evidence="1">HTH lysR-type domain-containing protein</fullName>
    </recommendedName>
</protein>
<organism evidence="2 3">
    <name type="scientific">Lactobacillus delbrueckii subsp. delbrueckii</name>
    <dbReference type="NCBI Taxonomy" id="83684"/>
    <lineage>
        <taxon>Bacteria</taxon>
        <taxon>Bacillati</taxon>
        <taxon>Bacillota</taxon>
        <taxon>Bacilli</taxon>
        <taxon>Lactobacillales</taxon>
        <taxon>Lactobacillaceae</taxon>
        <taxon>Lactobacillus</taxon>
    </lineage>
</organism>
<dbReference type="InterPro" id="IPR036390">
    <property type="entry name" value="WH_DNA-bd_sf"/>
</dbReference>
<dbReference type="GO" id="GO:0003700">
    <property type="term" value="F:DNA-binding transcription factor activity"/>
    <property type="evidence" value="ECO:0007669"/>
    <property type="project" value="InterPro"/>
</dbReference>
<dbReference type="EMBL" id="OV915080">
    <property type="protein sequence ID" value="CAH1707053.1"/>
    <property type="molecule type" value="Genomic_DNA"/>
</dbReference>
<evidence type="ECO:0000313" key="2">
    <source>
        <dbReference type="EMBL" id="CAH1707053.1"/>
    </source>
</evidence>
<sequence length="113" mass="12792">MARPLLKQLKESQHDKSDLSINQHVRAMFYDKRKDFYMEFRDLRYFIDLVESESYHATAQKNQVTQPAISAMVKRLEGPAGLYKIKPGSPGHHASGTSLNYPLAALSICFGSC</sequence>
<dbReference type="PROSITE" id="PS50931">
    <property type="entry name" value="HTH_LYSR"/>
    <property type="match status" value="1"/>
</dbReference>
<accession>A0AAU9R3L3</accession>
<dbReference type="SUPFAM" id="SSF46785">
    <property type="entry name" value="Winged helix' DNA-binding domain"/>
    <property type="match status" value="1"/>
</dbReference>
<dbReference type="Gene3D" id="1.10.10.10">
    <property type="entry name" value="Winged helix-like DNA-binding domain superfamily/Winged helix DNA-binding domain"/>
    <property type="match status" value="1"/>
</dbReference>